<comment type="similarity">
    <text evidence="1">Belongs to the peptidase M24 family. SPT16 subfamily.</text>
</comment>
<dbReference type="Gene3D" id="2.30.29.150">
    <property type="match status" value="1"/>
</dbReference>
<evidence type="ECO:0000256" key="1">
    <source>
        <dbReference type="RuleBase" id="RU367052"/>
    </source>
</evidence>
<reference evidence="4" key="1">
    <citation type="submission" date="2022-03" db="EMBL/GenBank/DDBJ databases">
        <title>A functionally conserved STORR gene fusion in Papaver species that diverged 16.8 million years ago.</title>
        <authorList>
            <person name="Catania T."/>
        </authorList>
    </citation>
    <scope>NUCLEOTIDE SEQUENCE</scope>
    <source>
        <strain evidence="4">S-191538</strain>
    </source>
</reference>
<keyword evidence="1" id="KW-0235">DNA replication</keyword>
<dbReference type="Gene3D" id="2.30.29.30">
    <property type="entry name" value="Pleckstrin-homology domain (PH domain)/Phosphotyrosine-binding domain (PTB)"/>
    <property type="match status" value="1"/>
</dbReference>
<proteinExistence type="inferred from homology"/>
<comment type="function">
    <text evidence="1">Component of the FACT complex, a general chromatin factor that acts to reorganize nucleosomes. The FACT complex is involved in multiple processes that require DNA as a template such as mRNA elongation, DNA replication and DNA repair. During transcription elongation the FACT complex acts as a histone chaperone that both destabilizes and restores nucleosomal structure. It facilitates the passage of RNA polymerase II and transcription by promoting the dissociation of one histone H2A-H2B dimer from the nucleosome, then subsequently promotes the reestablishment of the nucleosome following the passage of RNA polymerase II.</text>
</comment>
<accession>A0AA42AUA1</accession>
<dbReference type="InterPro" id="IPR011993">
    <property type="entry name" value="PH-like_dom_sf"/>
</dbReference>
<keyword evidence="1" id="KW-0805">Transcription regulation</keyword>
<keyword evidence="1" id="KW-0227">DNA damage</keyword>
<name>A0AA42AUA1_PAPNU</name>
<dbReference type="GO" id="GO:0035101">
    <property type="term" value="C:FACT complex"/>
    <property type="evidence" value="ECO:0007669"/>
    <property type="project" value="UniProtKB-UniRule"/>
</dbReference>
<evidence type="ECO:0000259" key="3">
    <source>
        <dbReference type="Pfam" id="PF24824"/>
    </source>
</evidence>
<dbReference type="GO" id="GO:0006368">
    <property type="term" value="P:transcription elongation by RNA polymerase II"/>
    <property type="evidence" value="ECO:0007669"/>
    <property type="project" value="TreeGrafter"/>
</dbReference>
<dbReference type="PANTHER" id="PTHR13980:SF23">
    <property type="entry name" value="FACT COMPLEX SUBUNIT"/>
    <property type="match status" value="1"/>
</dbReference>
<dbReference type="Pfam" id="PF08512">
    <property type="entry name" value="Rttp106-like_middle"/>
    <property type="match status" value="1"/>
</dbReference>
<dbReference type="GO" id="GO:0006260">
    <property type="term" value="P:DNA replication"/>
    <property type="evidence" value="ECO:0007669"/>
    <property type="project" value="UniProtKB-KW"/>
</dbReference>
<organism evidence="4 5">
    <name type="scientific">Papaver nudicaule</name>
    <name type="common">Iceland poppy</name>
    <dbReference type="NCBI Taxonomy" id="74823"/>
    <lineage>
        <taxon>Eukaryota</taxon>
        <taxon>Viridiplantae</taxon>
        <taxon>Streptophyta</taxon>
        <taxon>Embryophyta</taxon>
        <taxon>Tracheophyta</taxon>
        <taxon>Spermatophyta</taxon>
        <taxon>Magnoliopsida</taxon>
        <taxon>Ranunculales</taxon>
        <taxon>Papaveraceae</taxon>
        <taxon>Papaveroideae</taxon>
        <taxon>Papaver</taxon>
    </lineage>
</organism>
<comment type="caution">
    <text evidence="4">The sequence shown here is derived from an EMBL/GenBank/DDBJ whole genome shotgun (WGS) entry which is preliminary data.</text>
</comment>
<dbReference type="GO" id="GO:0031491">
    <property type="term" value="F:nucleosome binding"/>
    <property type="evidence" value="ECO:0007669"/>
    <property type="project" value="TreeGrafter"/>
</dbReference>
<keyword evidence="1" id="KW-0234">DNA repair</keyword>
<evidence type="ECO:0000313" key="5">
    <source>
        <dbReference type="Proteomes" id="UP001177140"/>
    </source>
</evidence>
<keyword evidence="1" id="KW-0539">Nucleus</keyword>
<feature type="domain" description="Histone chaperone RTT106/FACT complex subunit SPT16-like middle" evidence="2">
    <location>
        <begin position="250"/>
        <end position="315"/>
    </location>
</feature>
<evidence type="ECO:0000259" key="2">
    <source>
        <dbReference type="Pfam" id="PF08512"/>
    </source>
</evidence>
<dbReference type="Pfam" id="PF24824">
    <property type="entry name" value="PH_SPT16"/>
    <property type="match status" value="1"/>
</dbReference>
<sequence length="379" mass="43802">MEIFRISKLNMCRWRRLLRLKSIDDPIEKEKQRYDQATFAYRLKMEDKRILLCVEPSIADSSDKFLVGIEPTIFSKEVKDKTIKFLEMEKLDKVISLTDVTIFPKVGGKGGETFSGTLEVHKNGFRYKAKATSRNPLIMHIYFDHIKTSFFRLGDEKMPPLLHFRMDPPLQMGREMTTDIEFYLKKSDLVYNEELDNFIEIVDAQWNFPPKSPCLFHELEKEFEFAGVLPWKASAAAFALTLFDLIVLVEDSPPLTVVPLLDIEFVNLALIRPREIDMTVILSDFKEDNVHQIRSIPIEFLARIKHCLNSSSVKYFVNTKELDWKAIVKDIAAFPREFIIKGGWDKFGLEDCDSLVYNGLVKEALDLEAALGPMLREGC</sequence>
<keyword evidence="1" id="KW-0804">Transcription</keyword>
<evidence type="ECO:0000313" key="4">
    <source>
        <dbReference type="EMBL" id="MCL7041518.1"/>
    </source>
</evidence>
<dbReference type="PANTHER" id="PTHR13980">
    <property type="entry name" value="CDC68 RELATED"/>
    <property type="match status" value="1"/>
</dbReference>
<keyword evidence="1" id="KW-0158">Chromosome</keyword>
<dbReference type="EMBL" id="JAJJMA010224534">
    <property type="protein sequence ID" value="MCL7041518.1"/>
    <property type="molecule type" value="Genomic_DNA"/>
</dbReference>
<dbReference type="InterPro" id="IPR013719">
    <property type="entry name" value="RTT106/SPT16-like_middle_dom"/>
</dbReference>
<dbReference type="InterPro" id="IPR040258">
    <property type="entry name" value="Spt16"/>
</dbReference>
<dbReference type="Proteomes" id="UP001177140">
    <property type="component" value="Unassembled WGS sequence"/>
</dbReference>
<dbReference type="AlphaFoldDB" id="A0AA42AUA1"/>
<comment type="subunit">
    <text evidence="1">Component of the FACT complex.</text>
</comment>
<dbReference type="GO" id="GO:0006281">
    <property type="term" value="P:DNA repair"/>
    <property type="evidence" value="ECO:0007669"/>
    <property type="project" value="UniProtKB-UniRule"/>
</dbReference>
<dbReference type="InterPro" id="IPR056595">
    <property type="entry name" value="Fact-SPT16_PH"/>
</dbReference>
<comment type="subcellular location">
    <subcellularLocation>
        <location evidence="1">Nucleus</location>
    </subcellularLocation>
    <subcellularLocation>
        <location evidence="1">Chromosome</location>
    </subcellularLocation>
</comment>
<protein>
    <recommendedName>
        <fullName evidence="1">FACT complex subunit</fullName>
    </recommendedName>
</protein>
<keyword evidence="5" id="KW-1185">Reference proteome</keyword>
<gene>
    <name evidence="4" type="ORF">MKW94_009014</name>
</gene>
<feature type="domain" description="FACT complex subunit SPT16 PH-like" evidence="3">
    <location>
        <begin position="96"/>
        <end position="193"/>
    </location>
</feature>